<comment type="caution">
    <text evidence="1">The sequence shown here is derived from an EMBL/GenBank/DDBJ whole genome shotgun (WGS) entry which is preliminary data.</text>
</comment>
<proteinExistence type="predicted"/>
<gene>
    <name evidence="1" type="ORF">POPTR_002G178801v4</name>
</gene>
<evidence type="ECO:0000313" key="1">
    <source>
        <dbReference type="EMBL" id="KAI9400005.1"/>
    </source>
</evidence>
<keyword evidence="2" id="KW-1185">Reference proteome</keyword>
<dbReference type="Proteomes" id="UP000006729">
    <property type="component" value="Chromosome 2"/>
</dbReference>
<organism evidence="1 2">
    <name type="scientific">Populus trichocarpa</name>
    <name type="common">Western balsam poplar</name>
    <name type="synonym">Populus balsamifera subsp. trichocarpa</name>
    <dbReference type="NCBI Taxonomy" id="3694"/>
    <lineage>
        <taxon>Eukaryota</taxon>
        <taxon>Viridiplantae</taxon>
        <taxon>Streptophyta</taxon>
        <taxon>Embryophyta</taxon>
        <taxon>Tracheophyta</taxon>
        <taxon>Spermatophyta</taxon>
        <taxon>Magnoliopsida</taxon>
        <taxon>eudicotyledons</taxon>
        <taxon>Gunneridae</taxon>
        <taxon>Pentapetalae</taxon>
        <taxon>rosids</taxon>
        <taxon>fabids</taxon>
        <taxon>Malpighiales</taxon>
        <taxon>Salicaceae</taxon>
        <taxon>Saliceae</taxon>
        <taxon>Populus</taxon>
    </lineage>
</organism>
<dbReference type="EMBL" id="CM009291">
    <property type="protein sequence ID" value="KAI9400005.1"/>
    <property type="molecule type" value="Genomic_DNA"/>
</dbReference>
<reference evidence="1 2" key="1">
    <citation type="journal article" date="2006" name="Science">
        <title>The genome of black cottonwood, Populus trichocarpa (Torr. &amp; Gray).</title>
        <authorList>
            <person name="Tuskan G.A."/>
            <person name="Difazio S."/>
            <person name="Jansson S."/>
            <person name="Bohlmann J."/>
            <person name="Grigoriev I."/>
            <person name="Hellsten U."/>
            <person name="Putnam N."/>
            <person name="Ralph S."/>
            <person name="Rombauts S."/>
            <person name="Salamov A."/>
            <person name="Schein J."/>
            <person name="Sterck L."/>
            <person name="Aerts A."/>
            <person name="Bhalerao R.R."/>
            <person name="Bhalerao R.P."/>
            <person name="Blaudez D."/>
            <person name="Boerjan W."/>
            <person name="Brun A."/>
            <person name="Brunner A."/>
            <person name="Busov V."/>
            <person name="Campbell M."/>
            <person name="Carlson J."/>
            <person name="Chalot M."/>
            <person name="Chapman J."/>
            <person name="Chen G.L."/>
            <person name="Cooper D."/>
            <person name="Coutinho P.M."/>
            <person name="Couturier J."/>
            <person name="Covert S."/>
            <person name="Cronk Q."/>
            <person name="Cunningham R."/>
            <person name="Davis J."/>
            <person name="Degroeve S."/>
            <person name="Dejardin A."/>
            <person name="Depamphilis C."/>
            <person name="Detter J."/>
            <person name="Dirks B."/>
            <person name="Dubchak I."/>
            <person name="Duplessis S."/>
            <person name="Ehlting J."/>
            <person name="Ellis B."/>
            <person name="Gendler K."/>
            <person name="Goodstein D."/>
            <person name="Gribskov M."/>
            <person name="Grimwood J."/>
            <person name="Groover A."/>
            <person name="Gunter L."/>
            <person name="Hamberger B."/>
            <person name="Heinze B."/>
            <person name="Helariutta Y."/>
            <person name="Henrissat B."/>
            <person name="Holligan D."/>
            <person name="Holt R."/>
            <person name="Huang W."/>
            <person name="Islam-Faridi N."/>
            <person name="Jones S."/>
            <person name="Jones-Rhoades M."/>
            <person name="Jorgensen R."/>
            <person name="Joshi C."/>
            <person name="Kangasjarvi J."/>
            <person name="Karlsson J."/>
            <person name="Kelleher C."/>
            <person name="Kirkpatrick R."/>
            <person name="Kirst M."/>
            <person name="Kohler A."/>
            <person name="Kalluri U."/>
            <person name="Larimer F."/>
            <person name="Leebens-Mack J."/>
            <person name="Leple J.C."/>
            <person name="Locascio P."/>
            <person name="Lou Y."/>
            <person name="Lucas S."/>
            <person name="Martin F."/>
            <person name="Montanini B."/>
            <person name="Napoli C."/>
            <person name="Nelson D.R."/>
            <person name="Nelson C."/>
            <person name="Nieminen K."/>
            <person name="Nilsson O."/>
            <person name="Pereda V."/>
            <person name="Peter G."/>
            <person name="Philippe R."/>
            <person name="Pilate G."/>
            <person name="Poliakov A."/>
            <person name="Razumovskaya J."/>
            <person name="Richardson P."/>
            <person name="Rinaldi C."/>
            <person name="Ritland K."/>
            <person name="Rouze P."/>
            <person name="Ryaboy D."/>
            <person name="Schmutz J."/>
            <person name="Schrader J."/>
            <person name="Segerman B."/>
            <person name="Shin H."/>
            <person name="Siddiqui A."/>
            <person name="Sterky F."/>
            <person name="Terry A."/>
            <person name="Tsai C.J."/>
            <person name="Uberbacher E."/>
            <person name="Unneberg P."/>
            <person name="Vahala J."/>
            <person name="Wall K."/>
            <person name="Wessler S."/>
            <person name="Yang G."/>
            <person name="Yin T."/>
            <person name="Douglas C."/>
            <person name="Marra M."/>
            <person name="Sandberg G."/>
            <person name="Van de Peer Y."/>
            <person name="Rokhsar D."/>
        </authorList>
    </citation>
    <scope>NUCLEOTIDE SEQUENCE [LARGE SCALE GENOMIC DNA]</scope>
    <source>
        <strain evidence="2">cv. Nisqually</strain>
    </source>
</reference>
<protein>
    <submittedName>
        <fullName evidence="1">Uncharacterized protein</fullName>
    </submittedName>
</protein>
<accession>A0ACC0TF24</accession>
<sequence>MGQKDQNLLFHKETSSKPNQQLKLYSLYGQSTNDQDHSIQCPFRNPKEDSLNWNDVSYDISETLGQDIDSEIPNQDIYLMVYFNIESEIKNLYLFMNSPNGWVIPRITIYDTMQFVLPVVQTVCMGLVVSMRSFILVGGKITKHLAFPHACELFMRDKVMIHQPIATFYEAQIEEFVLEAVFKDMERDVFMVAAEAQVHGIVNLEAVA</sequence>
<evidence type="ECO:0000313" key="2">
    <source>
        <dbReference type="Proteomes" id="UP000006729"/>
    </source>
</evidence>
<name>A0ACC0TF24_POPTR</name>